<proteinExistence type="predicted"/>
<evidence type="ECO:0000313" key="1">
    <source>
        <dbReference type="EMBL" id="JAI03892.1"/>
    </source>
</evidence>
<accession>A0A0E9XNB2</accession>
<dbReference type="EMBL" id="GBXM01004686">
    <property type="protein sequence ID" value="JAI03892.1"/>
    <property type="molecule type" value="Transcribed_RNA"/>
</dbReference>
<organism evidence="1">
    <name type="scientific">Anguilla anguilla</name>
    <name type="common">European freshwater eel</name>
    <name type="synonym">Muraena anguilla</name>
    <dbReference type="NCBI Taxonomy" id="7936"/>
    <lineage>
        <taxon>Eukaryota</taxon>
        <taxon>Metazoa</taxon>
        <taxon>Chordata</taxon>
        <taxon>Craniata</taxon>
        <taxon>Vertebrata</taxon>
        <taxon>Euteleostomi</taxon>
        <taxon>Actinopterygii</taxon>
        <taxon>Neopterygii</taxon>
        <taxon>Teleostei</taxon>
        <taxon>Anguilliformes</taxon>
        <taxon>Anguillidae</taxon>
        <taxon>Anguilla</taxon>
    </lineage>
</organism>
<sequence length="75" mass="8512">MAPYREPGPLLPENILIVAPCIYNKQSRSFTAAELLYRIIFCKGQLVHKSNCMTYSKLSQSKQICSNRESIIACM</sequence>
<reference evidence="1" key="1">
    <citation type="submission" date="2014-11" db="EMBL/GenBank/DDBJ databases">
        <authorList>
            <person name="Amaro Gonzalez C."/>
        </authorList>
    </citation>
    <scope>NUCLEOTIDE SEQUENCE</scope>
</reference>
<dbReference type="AlphaFoldDB" id="A0A0E9XNB2"/>
<name>A0A0E9XNB2_ANGAN</name>
<reference evidence="1" key="2">
    <citation type="journal article" date="2015" name="Fish Shellfish Immunol.">
        <title>Early steps in the European eel (Anguilla anguilla)-Vibrio vulnificus interaction in the gills: Role of the RtxA13 toxin.</title>
        <authorList>
            <person name="Callol A."/>
            <person name="Pajuelo D."/>
            <person name="Ebbesson L."/>
            <person name="Teles M."/>
            <person name="MacKenzie S."/>
            <person name="Amaro C."/>
        </authorList>
    </citation>
    <scope>NUCLEOTIDE SEQUENCE</scope>
</reference>
<protein>
    <submittedName>
        <fullName evidence="1">Uncharacterized protein</fullName>
    </submittedName>
</protein>